<proteinExistence type="predicted"/>
<dbReference type="RefSeq" id="YP_009666046.1">
    <property type="nucleotide sequence ID" value="NC_043427.1"/>
</dbReference>
<reference evidence="1 2" key="1">
    <citation type="journal article" date="2012" name="Proc. Natl. Acad. Sci. U.S.A.">
        <title>Archaeal virus with exceptional virion architecture and the largest single-stranded DNA genome.</title>
        <authorList>
            <person name="Mochizuki T."/>
            <person name="Krupovic M."/>
            <person name="Pehau-Arnaudet G."/>
            <person name="Sako Y."/>
            <person name="Forterre P."/>
            <person name="Prangishvili D."/>
        </authorList>
    </citation>
    <scope>NUCLEOTIDE SEQUENCE [LARGE SCALE GENOMIC DNA]</scope>
</reference>
<sequence>MGGLGLPFVAFINPCKPINRLVRGLGEKVLKTPCKQKPELCKNEEKVKILPAGGEEK</sequence>
<evidence type="ECO:0000313" key="2">
    <source>
        <dbReference type="Proteomes" id="UP000003929"/>
    </source>
</evidence>
<dbReference type="GeneID" id="40526292"/>
<dbReference type="Proteomes" id="UP000003929">
    <property type="component" value="Segment"/>
</dbReference>
<organism evidence="1 2">
    <name type="scientific">Alphaspiravirus yamagawaense</name>
    <dbReference type="NCBI Taxonomy" id="1157339"/>
    <lineage>
        <taxon>Viruses</taxon>
        <taxon>Viruses incertae sedis</taxon>
        <taxon>Spiraviridae</taxon>
        <taxon>Alphaspiravirus</taxon>
    </lineage>
</organism>
<evidence type="ECO:0000313" key="1">
    <source>
        <dbReference type="EMBL" id="CCG27814.1"/>
    </source>
</evidence>
<dbReference type="KEGG" id="vg:40526292"/>
<protein>
    <submittedName>
        <fullName evidence="1">Uncharacterized protein</fullName>
    </submittedName>
</protein>
<keyword evidence="2" id="KW-1185">Reference proteome</keyword>
<gene>
    <name evidence="1" type="primary">1-57</name>
</gene>
<dbReference type="EMBL" id="HE681887">
    <property type="protein sequence ID" value="CCG27814.1"/>
    <property type="molecule type" value="Genomic_DNA"/>
</dbReference>
<name>J7QC54_9VIRU</name>
<accession>J7QC54</accession>